<evidence type="ECO:0000313" key="3">
    <source>
        <dbReference type="Proteomes" id="UP000699042"/>
    </source>
</evidence>
<feature type="region of interest" description="Disordered" evidence="1">
    <location>
        <begin position="1"/>
        <end position="21"/>
    </location>
</feature>
<keyword evidence="3" id="KW-1185">Reference proteome</keyword>
<name>A0A9P7UKD3_9PEZI</name>
<accession>A0A9P7UKD3</accession>
<organism evidence="2 3">
    <name type="scientific">Colletotrichum scovillei</name>
    <dbReference type="NCBI Taxonomy" id="1209932"/>
    <lineage>
        <taxon>Eukaryota</taxon>
        <taxon>Fungi</taxon>
        <taxon>Dikarya</taxon>
        <taxon>Ascomycota</taxon>
        <taxon>Pezizomycotina</taxon>
        <taxon>Sordariomycetes</taxon>
        <taxon>Hypocreomycetidae</taxon>
        <taxon>Glomerellales</taxon>
        <taxon>Glomerellaceae</taxon>
        <taxon>Colletotrichum</taxon>
        <taxon>Colletotrichum acutatum species complex</taxon>
    </lineage>
</organism>
<proteinExistence type="predicted"/>
<protein>
    <submittedName>
        <fullName evidence="2">Uncharacterized protein</fullName>
    </submittedName>
</protein>
<comment type="caution">
    <text evidence="2">The sequence shown here is derived from an EMBL/GenBank/DDBJ whole genome shotgun (WGS) entry which is preliminary data.</text>
</comment>
<gene>
    <name evidence="2" type="ORF">JMJ77_005230</name>
</gene>
<evidence type="ECO:0000256" key="1">
    <source>
        <dbReference type="SAM" id="MobiDB-lite"/>
    </source>
</evidence>
<sequence>MVQFGTGWEDGKAHQGSQRSS</sequence>
<feature type="non-terminal residue" evidence="2">
    <location>
        <position position="21"/>
    </location>
</feature>
<dbReference type="AlphaFoldDB" id="A0A9P7UKD3"/>
<dbReference type="Proteomes" id="UP000699042">
    <property type="component" value="Unassembled WGS sequence"/>
</dbReference>
<reference evidence="2" key="1">
    <citation type="submission" date="2021-05" db="EMBL/GenBank/DDBJ databases">
        <title>Comparative genomics of three Colletotrichum scovillei strains and genetic complementation revealed genes involved fungal growth and virulence on chili pepper.</title>
        <authorList>
            <person name="Hsieh D.-K."/>
            <person name="Chuang S.-C."/>
            <person name="Chen C.-Y."/>
            <person name="Chao Y.-T."/>
            <person name="Lu M.-Y.J."/>
            <person name="Lee M.-H."/>
            <person name="Shih M.-C."/>
        </authorList>
    </citation>
    <scope>NUCLEOTIDE SEQUENCE</scope>
    <source>
        <strain evidence="2">Coll-153</strain>
    </source>
</reference>
<evidence type="ECO:0000313" key="2">
    <source>
        <dbReference type="EMBL" id="KAG7057848.1"/>
    </source>
</evidence>
<dbReference type="EMBL" id="JAESDN010000001">
    <property type="protein sequence ID" value="KAG7057848.1"/>
    <property type="molecule type" value="Genomic_DNA"/>
</dbReference>